<proteinExistence type="predicted"/>
<keyword evidence="2" id="KW-1185">Reference proteome</keyword>
<evidence type="ECO:0000313" key="1">
    <source>
        <dbReference type="EMBL" id="BBH51907.1"/>
    </source>
</evidence>
<dbReference type="AlphaFoldDB" id="A0A4V0P241"/>
<organism evidence="1 2">
    <name type="scientific">Fluviispira sanaruensis</name>
    <dbReference type="NCBI Taxonomy" id="2493639"/>
    <lineage>
        <taxon>Bacteria</taxon>
        <taxon>Pseudomonadati</taxon>
        <taxon>Bdellovibrionota</taxon>
        <taxon>Oligoflexia</taxon>
        <taxon>Silvanigrellales</taxon>
        <taxon>Silvanigrellaceae</taxon>
        <taxon>Fluviispira</taxon>
    </lineage>
</organism>
<accession>A0A4V0P241</accession>
<dbReference type="EMBL" id="AP019368">
    <property type="protein sequence ID" value="BBH51907.1"/>
    <property type="molecule type" value="Genomic_DNA"/>
</dbReference>
<sequence>MFKKFLKKLIAFLFVGLIWLFIFSIPLGEGRRFFNFCYSHIVDTRPVKWVKEKVSSGAKTSENTAKEAAGEVIDKVSKEVKK</sequence>
<protein>
    <submittedName>
        <fullName evidence="1">Uncharacterized protein</fullName>
    </submittedName>
</protein>
<gene>
    <name evidence="1" type="ORF">JCM31447_03320</name>
</gene>
<dbReference type="Proteomes" id="UP000291236">
    <property type="component" value="Chromosome"/>
</dbReference>
<dbReference type="RefSeq" id="WP_130605888.1">
    <property type="nucleotide sequence ID" value="NZ_AP019368.1"/>
</dbReference>
<reference evidence="1 2" key="1">
    <citation type="submission" date="2018-12" db="EMBL/GenBank/DDBJ databases">
        <title>Rubrispira sanarue gen. nov., sp., nov., a member of the order Silvanigrellales, isolated from a brackish lake in Hamamatsu Japan.</title>
        <authorList>
            <person name="Maejima Y."/>
            <person name="Iino T."/>
            <person name="Muraguchi Y."/>
            <person name="Fukuda K."/>
            <person name="Nojiri H."/>
            <person name="Ohkuma M."/>
            <person name="Moriuchi R."/>
            <person name="Dohra H."/>
            <person name="Kimbara K."/>
            <person name="Shintani M."/>
        </authorList>
    </citation>
    <scope>NUCLEOTIDE SEQUENCE [LARGE SCALE GENOMIC DNA]</scope>
    <source>
        <strain evidence="1 2">RF1110005</strain>
    </source>
</reference>
<dbReference type="OrthoDB" id="5298091at2"/>
<name>A0A4V0P241_FLUSA</name>
<dbReference type="KEGG" id="sbf:JCM31447_03320"/>
<evidence type="ECO:0000313" key="2">
    <source>
        <dbReference type="Proteomes" id="UP000291236"/>
    </source>
</evidence>